<proteinExistence type="predicted"/>
<sequence length="33" mass="3618">MPEAFGIHALASGIIQLNRQQLALLVELMAQLQ</sequence>
<gene>
    <name evidence="1" type="ORF">K788_0000187</name>
</gene>
<evidence type="ECO:0000313" key="2">
    <source>
        <dbReference type="Proteomes" id="UP000019146"/>
    </source>
</evidence>
<accession>A0A0P0RJ42</accession>
<dbReference type="KEGG" id="bcai:K788_0000187"/>
<organism evidence="1 2">
    <name type="scientific">Paraburkholderia caribensis MBA4</name>
    <dbReference type="NCBI Taxonomy" id="1323664"/>
    <lineage>
        <taxon>Bacteria</taxon>
        <taxon>Pseudomonadati</taxon>
        <taxon>Pseudomonadota</taxon>
        <taxon>Betaproteobacteria</taxon>
        <taxon>Burkholderiales</taxon>
        <taxon>Burkholderiaceae</taxon>
        <taxon>Paraburkholderia</taxon>
    </lineage>
</organism>
<dbReference type="Proteomes" id="UP000019146">
    <property type="component" value="Chromosome 2"/>
</dbReference>
<dbReference type="EMBL" id="CP012747">
    <property type="protein sequence ID" value="ALL68792.1"/>
    <property type="molecule type" value="Genomic_DNA"/>
</dbReference>
<name>A0A0P0RJ42_9BURK</name>
<protein>
    <submittedName>
        <fullName evidence="1">Uncharacterized protein</fullName>
    </submittedName>
</protein>
<evidence type="ECO:0000313" key="1">
    <source>
        <dbReference type="EMBL" id="ALL68792.1"/>
    </source>
</evidence>
<dbReference type="AlphaFoldDB" id="A0A0P0RJ42"/>
<reference evidence="1 2" key="1">
    <citation type="journal article" date="2014" name="Genome Announc.">
        <title>Draft Genome Sequence of the Haloacid-Degrading Burkholderia caribensis Strain MBA4.</title>
        <authorList>
            <person name="Pan Y."/>
            <person name="Kong K.F."/>
            <person name="Tsang J.S."/>
        </authorList>
    </citation>
    <scope>NUCLEOTIDE SEQUENCE [LARGE SCALE GENOMIC DNA]</scope>
    <source>
        <strain evidence="1 2">MBA4</strain>
    </source>
</reference>